<feature type="transmembrane region" description="Helical" evidence="6">
    <location>
        <begin position="151"/>
        <end position="171"/>
    </location>
</feature>
<comment type="similarity">
    <text evidence="2">Belongs to the EamA transporter family.</text>
</comment>
<evidence type="ECO:0000256" key="5">
    <source>
        <dbReference type="ARBA" id="ARBA00023136"/>
    </source>
</evidence>
<feature type="transmembrane region" description="Helical" evidence="6">
    <location>
        <begin position="248"/>
        <end position="267"/>
    </location>
</feature>
<proteinExistence type="inferred from homology"/>
<feature type="transmembrane region" description="Helical" evidence="6">
    <location>
        <begin position="100"/>
        <end position="119"/>
    </location>
</feature>
<dbReference type="PANTHER" id="PTHR32322:SF2">
    <property type="entry name" value="EAMA DOMAIN-CONTAINING PROTEIN"/>
    <property type="match status" value="1"/>
</dbReference>
<dbReference type="RefSeq" id="WP_109763240.1">
    <property type="nucleotide sequence ID" value="NZ_QGGU01000005.1"/>
</dbReference>
<dbReference type="GO" id="GO:0016020">
    <property type="term" value="C:membrane"/>
    <property type="evidence" value="ECO:0007669"/>
    <property type="project" value="UniProtKB-SubCell"/>
</dbReference>
<dbReference type="InterPro" id="IPR050638">
    <property type="entry name" value="AA-Vitamin_Transporters"/>
</dbReference>
<feature type="transmembrane region" description="Helical" evidence="6">
    <location>
        <begin position="67"/>
        <end position="88"/>
    </location>
</feature>
<evidence type="ECO:0000259" key="7">
    <source>
        <dbReference type="Pfam" id="PF00892"/>
    </source>
</evidence>
<dbReference type="InterPro" id="IPR000620">
    <property type="entry name" value="EamA_dom"/>
</dbReference>
<feature type="transmembrane region" description="Helical" evidence="6">
    <location>
        <begin position="211"/>
        <end position="236"/>
    </location>
</feature>
<dbReference type="Proteomes" id="UP000245790">
    <property type="component" value="Unassembled WGS sequence"/>
</dbReference>
<keyword evidence="5 6" id="KW-0472">Membrane</keyword>
<evidence type="ECO:0000256" key="4">
    <source>
        <dbReference type="ARBA" id="ARBA00022989"/>
    </source>
</evidence>
<accession>A0A316FU97</accession>
<protein>
    <submittedName>
        <fullName evidence="8">Putative membrane protein</fullName>
    </submittedName>
</protein>
<dbReference type="InterPro" id="IPR037185">
    <property type="entry name" value="EmrE-like"/>
</dbReference>
<sequence>MNSHAKAALLLVTTIFLAALVTVLAKVTLDRVNAFTFNWLQIAVCMVFLTLYTFFWRRESWPKHLTMTQWLYAAAIGFANFTMVRFLFLAGLEALPVTTHAYLVNFVGLITMFLSIVLLGEKPFLIQIFGALIALSGLTVFFEHIPKPEQMSGILLVAIGVFFLALTNNLIRRFMVFHRQAMSAVMLSTLAIWIGGLPIVSYGLMTDLDSLNFSFGDSLIIIANGIIALGLTLIVFNKVLQTLRSYEASVLASTGVVFVAVLAIPITNDVLSLNKLFGIAILFIGILMTQFKIPVSQLFKSKGTKDHDA</sequence>
<gene>
    <name evidence="8" type="ORF">C8D97_105168</name>
</gene>
<evidence type="ECO:0000256" key="1">
    <source>
        <dbReference type="ARBA" id="ARBA00004141"/>
    </source>
</evidence>
<feature type="transmembrane region" description="Helical" evidence="6">
    <location>
        <begin position="273"/>
        <end position="291"/>
    </location>
</feature>
<feature type="transmembrane region" description="Helical" evidence="6">
    <location>
        <begin position="35"/>
        <end position="55"/>
    </location>
</feature>
<dbReference type="AlphaFoldDB" id="A0A316FU97"/>
<feature type="transmembrane region" description="Helical" evidence="6">
    <location>
        <begin position="124"/>
        <end position="145"/>
    </location>
</feature>
<dbReference type="PANTHER" id="PTHR32322">
    <property type="entry name" value="INNER MEMBRANE TRANSPORTER"/>
    <property type="match status" value="1"/>
</dbReference>
<keyword evidence="3 6" id="KW-0812">Transmembrane</keyword>
<name>A0A316FU97_9GAMM</name>
<evidence type="ECO:0000313" key="8">
    <source>
        <dbReference type="EMBL" id="PWK51852.1"/>
    </source>
</evidence>
<feature type="transmembrane region" description="Helical" evidence="6">
    <location>
        <begin position="183"/>
        <end position="205"/>
    </location>
</feature>
<comment type="subcellular location">
    <subcellularLocation>
        <location evidence="1">Membrane</location>
        <topology evidence="1">Multi-pass membrane protein</topology>
    </subcellularLocation>
</comment>
<dbReference type="EMBL" id="QGGU01000005">
    <property type="protein sequence ID" value="PWK51852.1"/>
    <property type="molecule type" value="Genomic_DNA"/>
</dbReference>
<dbReference type="Pfam" id="PF00892">
    <property type="entry name" value="EamA"/>
    <property type="match status" value="2"/>
</dbReference>
<feature type="domain" description="EamA" evidence="7">
    <location>
        <begin position="6"/>
        <end position="141"/>
    </location>
</feature>
<evidence type="ECO:0000256" key="3">
    <source>
        <dbReference type="ARBA" id="ARBA00022692"/>
    </source>
</evidence>
<organism evidence="8 9">
    <name type="scientific">Pleionea mediterranea</name>
    <dbReference type="NCBI Taxonomy" id="523701"/>
    <lineage>
        <taxon>Bacteria</taxon>
        <taxon>Pseudomonadati</taxon>
        <taxon>Pseudomonadota</taxon>
        <taxon>Gammaproteobacteria</taxon>
        <taxon>Oceanospirillales</taxon>
        <taxon>Pleioneaceae</taxon>
        <taxon>Pleionea</taxon>
    </lineage>
</organism>
<dbReference type="SUPFAM" id="SSF103481">
    <property type="entry name" value="Multidrug resistance efflux transporter EmrE"/>
    <property type="match status" value="2"/>
</dbReference>
<evidence type="ECO:0000313" key="9">
    <source>
        <dbReference type="Proteomes" id="UP000245790"/>
    </source>
</evidence>
<feature type="domain" description="EamA" evidence="7">
    <location>
        <begin position="151"/>
        <end position="289"/>
    </location>
</feature>
<reference evidence="8 9" key="1">
    <citation type="submission" date="2018-05" db="EMBL/GenBank/DDBJ databases">
        <title>Genomic Encyclopedia of Type Strains, Phase IV (KMG-IV): sequencing the most valuable type-strain genomes for metagenomic binning, comparative biology and taxonomic classification.</title>
        <authorList>
            <person name="Goeker M."/>
        </authorList>
    </citation>
    <scope>NUCLEOTIDE SEQUENCE [LARGE SCALE GENOMIC DNA]</scope>
    <source>
        <strain evidence="8 9">DSM 25350</strain>
    </source>
</reference>
<evidence type="ECO:0000256" key="6">
    <source>
        <dbReference type="SAM" id="Phobius"/>
    </source>
</evidence>
<evidence type="ECO:0000256" key="2">
    <source>
        <dbReference type="ARBA" id="ARBA00007362"/>
    </source>
</evidence>
<keyword evidence="4 6" id="KW-1133">Transmembrane helix</keyword>
<dbReference type="OrthoDB" id="6193831at2"/>
<comment type="caution">
    <text evidence="8">The sequence shown here is derived from an EMBL/GenBank/DDBJ whole genome shotgun (WGS) entry which is preliminary data.</text>
</comment>
<keyword evidence="9" id="KW-1185">Reference proteome</keyword>